<gene>
    <name evidence="7" type="primary">tpiA</name>
    <name evidence="9" type="ORF">CEE37_04745</name>
</gene>
<evidence type="ECO:0000256" key="7">
    <source>
        <dbReference type="HAMAP-Rule" id="MF_00147"/>
    </source>
</evidence>
<dbReference type="Proteomes" id="UP000319619">
    <property type="component" value="Unassembled WGS sequence"/>
</dbReference>
<dbReference type="FunFam" id="3.20.20.70:FF:000016">
    <property type="entry name" value="Triosephosphate isomerase"/>
    <property type="match status" value="1"/>
</dbReference>
<comment type="similarity">
    <text evidence="2 7 8">Belongs to the triosephosphate isomerase family.</text>
</comment>
<dbReference type="GO" id="GO:0004807">
    <property type="term" value="F:triose-phosphate isomerase activity"/>
    <property type="evidence" value="ECO:0007669"/>
    <property type="project" value="UniProtKB-UniRule"/>
</dbReference>
<evidence type="ECO:0000256" key="5">
    <source>
        <dbReference type="ARBA" id="ARBA00023152"/>
    </source>
</evidence>
<feature type="binding site" evidence="7">
    <location>
        <begin position="9"/>
        <end position="11"/>
    </location>
    <ligand>
        <name>substrate</name>
    </ligand>
</feature>
<dbReference type="PROSITE" id="PS00171">
    <property type="entry name" value="TIM_1"/>
    <property type="match status" value="1"/>
</dbReference>
<dbReference type="InterPro" id="IPR022896">
    <property type="entry name" value="TrioseP_Isoase_bac/euk"/>
</dbReference>
<reference evidence="9 10" key="1">
    <citation type="submission" date="2017-06" db="EMBL/GenBank/DDBJ databases">
        <title>Novel microbial phyla capable of carbon fixation and sulfur reduction in deep-sea sediments.</title>
        <authorList>
            <person name="Huang J."/>
            <person name="Baker B."/>
            <person name="Wang Y."/>
        </authorList>
    </citation>
    <scope>NUCLEOTIDE SEQUENCE [LARGE SCALE GENOMIC DNA]</scope>
    <source>
        <strain evidence="9">B3_LCP</strain>
    </source>
</reference>
<evidence type="ECO:0000256" key="6">
    <source>
        <dbReference type="ARBA" id="ARBA00023235"/>
    </source>
</evidence>
<dbReference type="AlphaFoldDB" id="A0A532V3T4"/>
<comment type="caution">
    <text evidence="9">The sequence shown here is derived from an EMBL/GenBank/DDBJ whole genome shotgun (WGS) entry which is preliminary data.</text>
</comment>
<keyword evidence="4 7" id="KW-0963">Cytoplasm</keyword>
<dbReference type="GO" id="GO:0006096">
    <property type="term" value="P:glycolytic process"/>
    <property type="evidence" value="ECO:0007669"/>
    <property type="project" value="UniProtKB-UniRule"/>
</dbReference>
<feature type="active site" description="Electrophile" evidence="7">
    <location>
        <position position="96"/>
    </location>
</feature>
<comment type="pathway">
    <text evidence="7 8">Carbohydrate biosynthesis; gluconeogenesis.</text>
</comment>
<comment type="subcellular location">
    <subcellularLocation>
        <location evidence="7 8">Cytoplasm</location>
    </subcellularLocation>
</comment>
<evidence type="ECO:0000256" key="8">
    <source>
        <dbReference type="RuleBase" id="RU363013"/>
    </source>
</evidence>
<organism evidence="9 10">
    <name type="scientific">candidate division LCP-89 bacterium B3_LCP</name>
    <dbReference type="NCBI Taxonomy" id="2012998"/>
    <lineage>
        <taxon>Bacteria</taxon>
        <taxon>Pseudomonadati</taxon>
        <taxon>Bacteria division LCP-89</taxon>
    </lineage>
</organism>
<name>A0A532V3T4_UNCL8</name>
<dbReference type="HAMAP" id="MF_00147_B">
    <property type="entry name" value="TIM_B"/>
    <property type="match status" value="1"/>
</dbReference>
<keyword evidence="5 7" id="KW-0324">Glycolysis</keyword>
<proteinExistence type="inferred from homology"/>
<dbReference type="EMBL" id="NJBN01000002">
    <property type="protein sequence ID" value="TKJ41880.1"/>
    <property type="molecule type" value="Genomic_DNA"/>
</dbReference>
<feature type="binding site" evidence="7">
    <location>
        <begin position="235"/>
        <end position="236"/>
    </location>
    <ligand>
        <name>substrate</name>
    </ligand>
</feature>
<dbReference type="PANTHER" id="PTHR21139:SF42">
    <property type="entry name" value="TRIOSEPHOSPHATE ISOMERASE"/>
    <property type="match status" value="1"/>
</dbReference>
<dbReference type="Gene3D" id="3.20.20.70">
    <property type="entry name" value="Aldolase class I"/>
    <property type="match status" value="1"/>
</dbReference>
<comment type="pathway">
    <text evidence="1 7 8">Carbohydrate degradation; glycolysis; D-glyceraldehyde 3-phosphate from glycerone phosphate: step 1/1.</text>
</comment>
<evidence type="ECO:0000313" key="10">
    <source>
        <dbReference type="Proteomes" id="UP000319619"/>
    </source>
</evidence>
<evidence type="ECO:0000256" key="3">
    <source>
        <dbReference type="ARBA" id="ARBA00022432"/>
    </source>
</evidence>
<evidence type="ECO:0000313" key="9">
    <source>
        <dbReference type="EMBL" id="TKJ41880.1"/>
    </source>
</evidence>
<keyword evidence="6 7" id="KW-0413">Isomerase</keyword>
<dbReference type="Pfam" id="PF00121">
    <property type="entry name" value="TIM"/>
    <property type="match status" value="1"/>
</dbReference>
<keyword evidence="3 7" id="KW-0312">Gluconeogenesis</keyword>
<evidence type="ECO:0000256" key="4">
    <source>
        <dbReference type="ARBA" id="ARBA00022490"/>
    </source>
</evidence>
<dbReference type="SUPFAM" id="SSF51351">
    <property type="entry name" value="Triosephosphate isomerase (TIM)"/>
    <property type="match status" value="1"/>
</dbReference>
<accession>A0A532V3T4</accession>
<dbReference type="InterPro" id="IPR020861">
    <property type="entry name" value="Triosephosphate_isomerase_AS"/>
</dbReference>
<comment type="subunit">
    <text evidence="7 8">Homodimer.</text>
</comment>
<comment type="catalytic activity">
    <reaction evidence="7 8">
        <text>D-glyceraldehyde 3-phosphate = dihydroxyacetone phosphate</text>
        <dbReference type="Rhea" id="RHEA:18585"/>
        <dbReference type="ChEBI" id="CHEBI:57642"/>
        <dbReference type="ChEBI" id="CHEBI:59776"/>
        <dbReference type="EC" id="5.3.1.1"/>
    </reaction>
</comment>
<dbReference type="NCBIfam" id="TIGR00419">
    <property type="entry name" value="tim"/>
    <property type="match status" value="1"/>
</dbReference>
<dbReference type="InterPro" id="IPR035990">
    <property type="entry name" value="TIM_sf"/>
</dbReference>
<dbReference type="InterPro" id="IPR000652">
    <property type="entry name" value="Triosephosphate_isomerase"/>
</dbReference>
<dbReference type="GO" id="GO:0005829">
    <property type="term" value="C:cytosol"/>
    <property type="evidence" value="ECO:0007669"/>
    <property type="project" value="TreeGrafter"/>
</dbReference>
<dbReference type="InterPro" id="IPR013785">
    <property type="entry name" value="Aldolase_TIM"/>
</dbReference>
<dbReference type="EC" id="5.3.1.1" evidence="7 8"/>
<feature type="binding site" evidence="7">
    <location>
        <position position="174"/>
    </location>
    <ligand>
        <name>substrate</name>
    </ligand>
</feature>
<dbReference type="UniPathway" id="UPA00138"/>
<feature type="active site" description="Proton acceptor" evidence="7">
    <location>
        <position position="168"/>
    </location>
</feature>
<evidence type="ECO:0000256" key="2">
    <source>
        <dbReference type="ARBA" id="ARBA00007422"/>
    </source>
</evidence>
<dbReference type="GO" id="GO:0046166">
    <property type="term" value="P:glyceraldehyde-3-phosphate biosynthetic process"/>
    <property type="evidence" value="ECO:0007669"/>
    <property type="project" value="TreeGrafter"/>
</dbReference>
<feature type="binding site" evidence="7">
    <location>
        <position position="214"/>
    </location>
    <ligand>
        <name>substrate</name>
    </ligand>
</feature>
<dbReference type="CDD" id="cd00311">
    <property type="entry name" value="TIM"/>
    <property type="match status" value="1"/>
</dbReference>
<dbReference type="PROSITE" id="PS51440">
    <property type="entry name" value="TIM_2"/>
    <property type="match status" value="1"/>
</dbReference>
<sequence>MRTKFIAGNWKLNPVDGQQARDLCRQLKARLAPFSKTMIAVCPPFVGLGMVNEAFRDTNIAVGAQNLYWEETGAFTGEISAPMIKSAGCTYVIIGHSERRQYFGETNETVRLRTQAALKADLLPIVCVGETLNERESGVLKEVVSEQIREGLRGFSEAEISKVVVAYEPVWAIGTGKTASPAQAQEMHQYIRELLAEVFSQSIADKMLILYGGSVKPENATDLLSQADIDGALVGGASLKADSFAGIVSSAEELI</sequence>
<evidence type="ECO:0000256" key="1">
    <source>
        <dbReference type="ARBA" id="ARBA00004680"/>
    </source>
</evidence>
<dbReference type="GO" id="GO:0006094">
    <property type="term" value="P:gluconeogenesis"/>
    <property type="evidence" value="ECO:0007669"/>
    <property type="project" value="UniProtKB-UniRule"/>
</dbReference>
<dbReference type="GO" id="GO:0019563">
    <property type="term" value="P:glycerol catabolic process"/>
    <property type="evidence" value="ECO:0007669"/>
    <property type="project" value="TreeGrafter"/>
</dbReference>
<dbReference type="UniPathway" id="UPA00109">
    <property type="reaction ID" value="UER00189"/>
</dbReference>
<dbReference type="PANTHER" id="PTHR21139">
    <property type="entry name" value="TRIOSEPHOSPHATE ISOMERASE"/>
    <property type="match status" value="1"/>
</dbReference>
<comment type="function">
    <text evidence="7">Involved in the gluconeogenesis. Catalyzes stereospecifically the conversion of dihydroxyacetone phosphate (DHAP) to D-glyceraldehyde-3-phosphate (G3P).</text>
</comment>
<protein>
    <recommendedName>
        <fullName evidence="7 8">Triosephosphate isomerase</fullName>
        <shortName evidence="7">TIM</shortName>
        <shortName evidence="7">TPI</shortName>
        <ecNumber evidence="7 8">5.3.1.1</ecNumber>
    </recommendedName>
    <alternativeName>
        <fullName evidence="7">Triose-phosphate isomerase</fullName>
    </alternativeName>
</protein>